<sequence>MRVDGKWDGKTRRIGANARLFRDFDAAIAPVKVIDGKNLW</sequence>
<name>A0ABU8XAR0_9BURK</name>
<accession>A0ABU8XAR0</accession>
<evidence type="ECO:0000313" key="1">
    <source>
        <dbReference type="EMBL" id="MEJ8856923.1"/>
    </source>
</evidence>
<dbReference type="EMBL" id="JBBKZS010000008">
    <property type="protein sequence ID" value="MEJ8856923.1"/>
    <property type="molecule type" value="Genomic_DNA"/>
</dbReference>
<dbReference type="RefSeq" id="WP_340336993.1">
    <property type="nucleotide sequence ID" value="NZ_JBBKZS010000008.1"/>
</dbReference>
<organism evidence="1 2">
    <name type="scientific">Variovorax robiniae</name>
    <dbReference type="NCBI Taxonomy" id="1836199"/>
    <lineage>
        <taxon>Bacteria</taxon>
        <taxon>Pseudomonadati</taxon>
        <taxon>Pseudomonadota</taxon>
        <taxon>Betaproteobacteria</taxon>
        <taxon>Burkholderiales</taxon>
        <taxon>Comamonadaceae</taxon>
        <taxon>Variovorax</taxon>
    </lineage>
</organism>
<reference evidence="1 2" key="1">
    <citation type="submission" date="2024-03" db="EMBL/GenBank/DDBJ databases">
        <title>Novel species of the genus Variovorax.</title>
        <authorList>
            <person name="Liu Q."/>
            <person name="Xin Y.-H."/>
        </authorList>
    </citation>
    <scope>NUCLEOTIDE SEQUENCE [LARGE SCALE GENOMIC DNA]</scope>
    <source>
        <strain evidence="1 2">KACC 18901</strain>
    </source>
</reference>
<evidence type="ECO:0000313" key="2">
    <source>
        <dbReference type="Proteomes" id="UP001367030"/>
    </source>
</evidence>
<keyword evidence="2" id="KW-1185">Reference proteome</keyword>
<comment type="caution">
    <text evidence="1">The sequence shown here is derived from an EMBL/GenBank/DDBJ whole genome shotgun (WGS) entry which is preliminary data.</text>
</comment>
<dbReference type="Proteomes" id="UP001367030">
    <property type="component" value="Unassembled WGS sequence"/>
</dbReference>
<proteinExistence type="predicted"/>
<gene>
    <name evidence="1" type="ORF">WKW79_20275</name>
</gene>
<protein>
    <submittedName>
        <fullName evidence="1">Uncharacterized protein</fullName>
    </submittedName>
</protein>